<feature type="signal peptide" evidence="1">
    <location>
        <begin position="1"/>
        <end position="26"/>
    </location>
</feature>
<accession>A0A3N0V586</accession>
<dbReference type="PROSITE" id="PS51257">
    <property type="entry name" value="PROKAR_LIPOPROTEIN"/>
    <property type="match status" value="1"/>
</dbReference>
<keyword evidence="3" id="KW-1185">Reference proteome</keyword>
<dbReference type="EMBL" id="RJVO01000007">
    <property type="protein sequence ID" value="ROH87752.1"/>
    <property type="molecule type" value="Genomic_DNA"/>
</dbReference>
<evidence type="ECO:0000313" key="2">
    <source>
        <dbReference type="EMBL" id="ROH87752.1"/>
    </source>
</evidence>
<organism evidence="2 3">
    <name type="scientific">Stagnimonas aquatica</name>
    <dbReference type="NCBI Taxonomy" id="2689987"/>
    <lineage>
        <taxon>Bacteria</taxon>
        <taxon>Pseudomonadati</taxon>
        <taxon>Pseudomonadota</taxon>
        <taxon>Gammaproteobacteria</taxon>
        <taxon>Nevskiales</taxon>
        <taxon>Nevskiaceae</taxon>
        <taxon>Stagnimonas</taxon>
    </lineage>
</organism>
<dbReference type="RefSeq" id="WP_123212476.1">
    <property type="nucleotide sequence ID" value="NZ_RJVO01000007.1"/>
</dbReference>
<proteinExistence type="predicted"/>
<feature type="chain" id="PRO_5018132149" evidence="1">
    <location>
        <begin position="27"/>
        <end position="416"/>
    </location>
</feature>
<protein>
    <submittedName>
        <fullName evidence="2">Uncharacterized protein</fullName>
    </submittedName>
</protein>
<sequence length="416" mass="43507">MSRAFTIRPATALLAVLLSACGGGGAGDSAGPRASGGAEQQLNQYTQKDQQRPVASGNAQGQGVVAWESFGQDGSHLGIFARRLQNGKPVGDEFQVNSYTISRQSFANVSMNAKGDFVVVWRSSLQSSPGGNIYGQRYAADGSRVGGEFLIGPGDSKLDSQSEPQVALADSGEFVVAFSNRELNQVATALGRNDLETRFVQLRIYAADGSPRTDPITASDATDDGSPRFPRVGLDASGRIVLVWINGTQVRARHYDLAGTALSAPYNVNQTSADSAVDQPTLAVRPDGAYAIAWEAFTYGNVPQGIQMQRYSAAQVTDGPLLTVASPSAGLVERAGLSLSSTGDYLLVAQALDQTRLAVIGADGSQRGPVRFSNPGFPALFPAVAASAAGKALVAWQSFGQDGDGRGIYGRELSIP</sequence>
<dbReference type="Proteomes" id="UP000282106">
    <property type="component" value="Unassembled WGS sequence"/>
</dbReference>
<evidence type="ECO:0000313" key="3">
    <source>
        <dbReference type="Proteomes" id="UP000282106"/>
    </source>
</evidence>
<gene>
    <name evidence="2" type="ORF">ED208_13625</name>
</gene>
<reference evidence="2 3" key="1">
    <citation type="submission" date="2018-10" db="EMBL/GenBank/DDBJ databases">
        <authorList>
            <person name="Chen W.-M."/>
        </authorList>
    </citation>
    <scope>NUCLEOTIDE SEQUENCE [LARGE SCALE GENOMIC DNA]</scope>
    <source>
        <strain evidence="2 3">THS-13</strain>
    </source>
</reference>
<dbReference type="AlphaFoldDB" id="A0A3N0V586"/>
<comment type="caution">
    <text evidence="2">The sequence shown here is derived from an EMBL/GenBank/DDBJ whole genome shotgun (WGS) entry which is preliminary data.</text>
</comment>
<name>A0A3N0V586_9GAMM</name>
<dbReference type="InParanoid" id="A0A3N0V586"/>
<evidence type="ECO:0000256" key="1">
    <source>
        <dbReference type="SAM" id="SignalP"/>
    </source>
</evidence>
<keyword evidence="1" id="KW-0732">Signal</keyword>